<feature type="chain" id="PRO_5002694877" evidence="2">
    <location>
        <begin position="23"/>
        <end position="223"/>
    </location>
</feature>
<reference evidence="3 4" key="1">
    <citation type="submission" date="2007-06" db="EMBL/GenBank/DDBJ databases">
        <authorList>
            <person name="Shimkets L."/>
            <person name="Ferriera S."/>
            <person name="Johnson J."/>
            <person name="Kravitz S."/>
            <person name="Beeson K."/>
            <person name="Sutton G."/>
            <person name="Rogers Y.-H."/>
            <person name="Friedman R."/>
            <person name="Frazier M."/>
            <person name="Venter J.C."/>
        </authorList>
    </citation>
    <scope>NUCLEOTIDE SEQUENCE [LARGE SCALE GENOMIC DNA]</scope>
    <source>
        <strain evidence="3 4">SIR-1</strain>
    </source>
</reference>
<organism evidence="3 4">
    <name type="scientific">Plesiocystis pacifica SIR-1</name>
    <dbReference type="NCBI Taxonomy" id="391625"/>
    <lineage>
        <taxon>Bacteria</taxon>
        <taxon>Pseudomonadati</taxon>
        <taxon>Myxococcota</taxon>
        <taxon>Polyangia</taxon>
        <taxon>Nannocystales</taxon>
        <taxon>Nannocystaceae</taxon>
        <taxon>Plesiocystis</taxon>
    </lineage>
</organism>
<dbReference type="STRING" id="391625.PPSIR1_39385"/>
<dbReference type="OrthoDB" id="9884800at2"/>
<dbReference type="RefSeq" id="WP_006969356.1">
    <property type="nucleotide sequence ID" value="NZ_ABCS01000003.1"/>
</dbReference>
<protein>
    <submittedName>
        <fullName evidence="3">Uncharacterized protein</fullName>
    </submittedName>
</protein>
<accession>A6FY07</accession>
<evidence type="ECO:0000313" key="4">
    <source>
        <dbReference type="Proteomes" id="UP000005801"/>
    </source>
</evidence>
<feature type="signal peptide" evidence="2">
    <location>
        <begin position="1"/>
        <end position="22"/>
    </location>
</feature>
<evidence type="ECO:0000313" key="3">
    <source>
        <dbReference type="EMBL" id="EDM81386.1"/>
    </source>
</evidence>
<comment type="caution">
    <text evidence="3">The sequence shown here is derived from an EMBL/GenBank/DDBJ whole genome shotgun (WGS) entry which is preliminary data.</text>
</comment>
<sequence>MHGAAAALAALALLGGAPLSCAKQSASTEAPMADEAAPPDAAPMKGAGDPLAELDDLELQMRGLGLEPSNRRFAEAPPTDAADLDVSVTEGDGAVAGELGGDAPGHAKAPTAANSTQPAPPTDSDNYADEAPMIEAEAQPEPVEETRAAGRDTRGDKQQARLSKKAERERCDAVCGLSEAICELEIRICEMSEEHEGEATYANACERAIDDCEVAGIACDHCG</sequence>
<keyword evidence="2" id="KW-0732">Signal</keyword>
<feature type="compositionally biased region" description="Low complexity" evidence="1">
    <location>
        <begin position="29"/>
        <end position="44"/>
    </location>
</feature>
<evidence type="ECO:0000256" key="1">
    <source>
        <dbReference type="SAM" id="MobiDB-lite"/>
    </source>
</evidence>
<name>A6FY07_9BACT</name>
<dbReference type="EMBL" id="ABCS01000003">
    <property type="protein sequence ID" value="EDM81386.1"/>
    <property type="molecule type" value="Genomic_DNA"/>
</dbReference>
<gene>
    <name evidence="3" type="ORF">PPSIR1_39385</name>
</gene>
<evidence type="ECO:0000256" key="2">
    <source>
        <dbReference type="SAM" id="SignalP"/>
    </source>
</evidence>
<dbReference type="AlphaFoldDB" id="A6FY07"/>
<keyword evidence="4" id="KW-1185">Reference proteome</keyword>
<dbReference type="Proteomes" id="UP000005801">
    <property type="component" value="Unassembled WGS sequence"/>
</dbReference>
<feature type="region of interest" description="Disordered" evidence="1">
    <location>
        <begin position="21"/>
        <end position="163"/>
    </location>
</feature>
<proteinExistence type="predicted"/>
<feature type="compositionally biased region" description="Basic and acidic residues" evidence="1">
    <location>
        <begin position="144"/>
        <end position="163"/>
    </location>
</feature>